<sequence length="36" mass="4150">MAIDFTVAIPTYNEESRLPKVMEHLPNSLLIAIFQF</sequence>
<dbReference type="AlphaFoldDB" id="A0A975Y6X0"/>
<dbReference type="EMBL" id="CP021056">
    <property type="protein sequence ID" value="QXE25707.1"/>
    <property type="molecule type" value="Genomic_DNA"/>
</dbReference>
<name>A0A975Y6X0_9NOST</name>
<organism evidence="1 2">
    <name type="scientific">Richelia sinica FACHB-800</name>
    <dbReference type="NCBI Taxonomy" id="1357546"/>
    <lineage>
        <taxon>Bacteria</taxon>
        <taxon>Bacillati</taxon>
        <taxon>Cyanobacteriota</taxon>
        <taxon>Cyanophyceae</taxon>
        <taxon>Nostocales</taxon>
        <taxon>Nostocaceae</taxon>
        <taxon>Richelia</taxon>
    </lineage>
</organism>
<gene>
    <name evidence="1" type="ORF">B6N60_04427</name>
</gene>
<dbReference type="KEGG" id="rsin:B6N60_04427"/>
<protein>
    <recommendedName>
        <fullName evidence="3">Glycosyl transferase</fullName>
    </recommendedName>
</protein>
<keyword evidence="2" id="KW-1185">Reference proteome</keyword>
<dbReference type="Proteomes" id="UP000683511">
    <property type="component" value="Chromosome"/>
</dbReference>
<accession>A0A975Y6X0</accession>
<evidence type="ECO:0008006" key="3">
    <source>
        <dbReference type="Google" id="ProtNLM"/>
    </source>
</evidence>
<reference evidence="1" key="1">
    <citation type="submission" date="2017-04" db="EMBL/GenBank/DDBJ databases">
        <title>Genome deletions in a multicellular cyanobacterial endosymbiont for morphological adaptation in marine diatoms.</title>
        <authorList>
            <person name="Wang Y."/>
            <person name="Gao H."/>
            <person name="Li R."/>
            <person name="Xu X."/>
        </authorList>
    </citation>
    <scope>NUCLEOTIDE SEQUENCE</scope>
    <source>
        <strain evidence="1">FACHB 800</strain>
    </source>
</reference>
<evidence type="ECO:0000313" key="1">
    <source>
        <dbReference type="EMBL" id="QXE25707.1"/>
    </source>
</evidence>
<proteinExistence type="predicted"/>
<evidence type="ECO:0000313" key="2">
    <source>
        <dbReference type="Proteomes" id="UP000683511"/>
    </source>
</evidence>